<reference evidence="1" key="1">
    <citation type="submission" date="2015-06" db="EMBL/GenBank/DDBJ databases">
        <authorList>
            <person name="Hoefler B.C."/>
            <person name="Straight P.D."/>
        </authorList>
    </citation>
    <scope>NUCLEOTIDE SEQUENCE</scope>
</reference>
<dbReference type="EMBL" id="GDHF01014264">
    <property type="protein sequence ID" value="JAI38050.1"/>
    <property type="molecule type" value="Transcribed_RNA"/>
</dbReference>
<sequence>IYFLAPEANADRLIIETAVNLQSENIAVVPEDVDVLVLLTALSPPDREIYFRKPSKGKIPQKACSSKGLEKILPECKEHILFLYAFTGCDTMSSFFQRGKNVFAKILEKEETCKMLRRFLKMNAKISMKFLRLVLHVLLHYMVLPRK</sequence>
<organism evidence="1">
    <name type="scientific">Bactrocera latifrons</name>
    <name type="common">Malaysian fruit fly</name>
    <name type="synonym">Chaetodacus latifrons</name>
    <dbReference type="NCBI Taxonomy" id="174628"/>
    <lineage>
        <taxon>Eukaryota</taxon>
        <taxon>Metazoa</taxon>
        <taxon>Ecdysozoa</taxon>
        <taxon>Arthropoda</taxon>
        <taxon>Hexapoda</taxon>
        <taxon>Insecta</taxon>
        <taxon>Pterygota</taxon>
        <taxon>Neoptera</taxon>
        <taxon>Endopterygota</taxon>
        <taxon>Diptera</taxon>
        <taxon>Brachycera</taxon>
        <taxon>Muscomorpha</taxon>
        <taxon>Tephritoidea</taxon>
        <taxon>Tephritidae</taxon>
        <taxon>Bactrocera</taxon>
        <taxon>Bactrocera</taxon>
    </lineage>
</organism>
<evidence type="ECO:0000313" key="1">
    <source>
        <dbReference type="EMBL" id="JAI38050.1"/>
    </source>
</evidence>
<proteinExistence type="predicted"/>
<dbReference type="AlphaFoldDB" id="A0A0K8VHL4"/>
<name>A0A0K8VHL4_BACLA</name>
<feature type="non-terminal residue" evidence="1">
    <location>
        <position position="1"/>
    </location>
</feature>
<accession>A0A0K8VHL4</accession>
<gene>
    <name evidence="1" type="ORF">c1_g1_i4</name>
</gene>
<protein>
    <submittedName>
        <fullName evidence="1">Uncharacterized protein</fullName>
    </submittedName>
</protein>